<dbReference type="Proteomes" id="UP001207468">
    <property type="component" value="Unassembled WGS sequence"/>
</dbReference>
<evidence type="ECO:0000313" key="1">
    <source>
        <dbReference type="EMBL" id="KAI9454081.1"/>
    </source>
</evidence>
<organism evidence="1 2">
    <name type="scientific">Russula earlei</name>
    <dbReference type="NCBI Taxonomy" id="71964"/>
    <lineage>
        <taxon>Eukaryota</taxon>
        <taxon>Fungi</taxon>
        <taxon>Dikarya</taxon>
        <taxon>Basidiomycota</taxon>
        <taxon>Agaricomycotina</taxon>
        <taxon>Agaricomycetes</taxon>
        <taxon>Russulales</taxon>
        <taxon>Russulaceae</taxon>
        <taxon>Russula</taxon>
    </lineage>
</organism>
<sequence>MEKLTDLRCELELTRTLRHSNVLHMERLYVDVIEESLWIGMELLDRSLADVLAVVGEEVGSAQEDSSSGAVVEIPETMVARFVCDALLALSYLRKHHIAHRDVRSDNLLLSRSGVLKLSDFSSAVRSPPGTHKRSDPVGVIYWQAPEMRTGLYDPLKVDVWSLGATTWELVHGDPPFADVQDTRRIVDEQFPPVREPEAYSRSFHDFLHLCSRPAALRPDPDELLKAPFVRTGCSRSEIVRLLGQCKTIDEQQLLRLSSDSHS</sequence>
<keyword evidence="2" id="KW-1185">Reference proteome</keyword>
<accession>A0ACC0TYU6</accession>
<protein>
    <submittedName>
        <fullName evidence="1">Kinase-like domain-containing protein</fullName>
    </submittedName>
</protein>
<evidence type="ECO:0000313" key="2">
    <source>
        <dbReference type="Proteomes" id="UP001207468"/>
    </source>
</evidence>
<dbReference type="EMBL" id="JAGFNK010000284">
    <property type="protein sequence ID" value="KAI9454081.1"/>
    <property type="molecule type" value="Genomic_DNA"/>
</dbReference>
<reference evidence="1" key="1">
    <citation type="submission" date="2021-03" db="EMBL/GenBank/DDBJ databases">
        <title>Evolutionary priming and transition to the ectomycorrhizal habit in an iconic lineage of mushroom-forming fungi: is preadaptation a requirement?</title>
        <authorList>
            <consortium name="DOE Joint Genome Institute"/>
            <person name="Looney B.P."/>
            <person name="Miyauchi S."/>
            <person name="Morin E."/>
            <person name="Drula E."/>
            <person name="Courty P.E."/>
            <person name="Chicoki N."/>
            <person name="Fauchery L."/>
            <person name="Kohler A."/>
            <person name="Kuo A."/>
            <person name="LaButti K."/>
            <person name="Pangilinan J."/>
            <person name="Lipzen A."/>
            <person name="Riley R."/>
            <person name="Andreopoulos W."/>
            <person name="He G."/>
            <person name="Johnson J."/>
            <person name="Barry K.W."/>
            <person name="Grigoriev I.V."/>
            <person name="Nagy L."/>
            <person name="Hibbett D."/>
            <person name="Henrissat B."/>
            <person name="Matheny P.B."/>
            <person name="Labbe J."/>
            <person name="Martin A.F."/>
        </authorList>
    </citation>
    <scope>NUCLEOTIDE SEQUENCE</scope>
    <source>
        <strain evidence="1">BPL698</strain>
    </source>
</reference>
<gene>
    <name evidence="1" type="ORF">F5148DRAFT_447580</name>
</gene>
<name>A0ACC0TYU6_9AGAM</name>
<proteinExistence type="predicted"/>
<comment type="caution">
    <text evidence="1">The sequence shown here is derived from an EMBL/GenBank/DDBJ whole genome shotgun (WGS) entry which is preliminary data.</text>
</comment>